<protein>
    <submittedName>
        <fullName evidence="1">Uncharacterized protein</fullName>
    </submittedName>
</protein>
<accession>A0A939KPY6</accession>
<gene>
    <name evidence="1" type="ORF">J2D77_05355</name>
</gene>
<reference evidence="1" key="1">
    <citation type="submission" date="2021-03" db="EMBL/GenBank/DDBJ databases">
        <title>The complete genome sequence of Acetobacter sp. TBRC 12339.</title>
        <authorList>
            <person name="Charoenyingcharoen P."/>
            <person name="Yukphan P."/>
        </authorList>
    </citation>
    <scope>NUCLEOTIDE SEQUENCE</scope>
    <source>
        <strain evidence="1">TBRC 12339</strain>
    </source>
</reference>
<organism evidence="1 2">
    <name type="scientific">Acetobacter garciniae</name>
    <dbReference type="NCBI Taxonomy" id="2817435"/>
    <lineage>
        <taxon>Bacteria</taxon>
        <taxon>Pseudomonadati</taxon>
        <taxon>Pseudomonadota</taxon>
        <taxon>Alphaproteobacteria</taxon>
        <taxon>Acetobacterales</taxon>
        <taxon>Acetobacteraceae</taxon>
        <taxon>Acetobacter</taxon>
    </lineage>
</organism>
<dbReference type="EMBL" id="JAFVMH010000002">
    <property type="protein sequence ID" value="MBO1324582.1"/>
    <property type="molecule type" value="Genomic_DNA"/>
</dbReference>
<name>A0A939KPY6_9PROT</name>
<evidence type="ECO:0000313" key="1">
    <source>
        <dbReference type="EMBL" id="MBO1324582.1"/>
    </source>
</evidence>
<keyword evidence="2" id="KW-1185">Reference proteome</keyword>
<proteinExistence type="predicted"/>
<dbReference type="RefSeq" id="WP_207845270.1">
    <property type="nucleotide sequence ID" value="NZ_JAFVMH010000002.1"/>
</dbReference>
<evidence type="ECO:0000313" key="2">
    <source>
        <dbReference type="Proteomes" id="UP000664073"/>
    </source>
</evidence>
<dbReference type="AlphaFoldDB" id="A0A939KPY6"/>
<sequence length="193" mass="21754">MFLIAGITLPPDMSFFFQTMQGLFPSKAWHRVPYLYLPLVTLGRADTPFVLEELDFSLLSVRMRTPVKLQHTGYTVVRRGNRIMLEALLAPTEIDHLSVKIRQAGRRAGLAAGRLSTPFGVPLADVTTVSAEEVSLWLGIHRQLCPQREEIYNFTVFSTQKTEYGPGVEAENHYPFTPHAMPPHTESEGFAPW</sequence>
<comment type="caution">
    <text evidence="1">The sequence shown here is derived from an EMBL/GenBank/DDBJ whole genome shotgun (WGS) entry which is preliminary data.</text>
</comment>
<dbReference type="Proteomes" id="UP000664073">
    <property type="component" value="Unassembled WGS sequence"/>
</dbReference>